<comment type="caution">
    <text evidence="2">The sequence shown here is derived from an EMBL/GenBank/DDBJ whole genome shotgun (WGS) entry which is preliminary data.</text>
</comment>
<proteinExistence type="predicted"/>
<evidence type="ECO:0000313" key="2">
    <source>
        <dbReference type="EMBL" id="GIN59108.1"/>
    </source>
</evidence>
<dbReference type="InterPro" id="IPR035930">
    <property type="entry name" value="FomD-like_sf"/>
</dbReference>
<dbReference type="EMBL" id="BORB01000036">
    <property type="protein sequence ID" value="GIN59108.1"/>
    <property type="molecule type" value="Genomic_DNA"/>
</dbReference>
<dbReference type="SUPFAM" id="SSF159234">
    <property type="entry name" value="FomD-like"/>
    <property type="match status" value="1"/>
</dbReference>
<dbReference type="Proteomes" id="UP000679950">
    <property type="component" value="Unassembled WGS sequence"/>
</dbReference>
<dbReference type="PANTHER" id="PTHR41271">
    <property type="entry name" value="DUF402 DOMAIN-CONTAINING PROTEIN"/>
    <property type="match status" value="1"/>
</dbReference>
<name>A0ABQ4KME4_9BACI</name>
<accession>A0ABQ4KME4</accession>
<protein>
    <recommendedName>
        <fullName evidence="1">DUF402 domain-containing protein</fullName>
    </recommendedName>
</protein>
<feature type="domain" description="DUF402" evidence="1">
    <location>
        <begin position="65"/>
        <end position="161"/>
    </location>
</feature>
<organism evidence="2 3">
    <name type="scientific">Lederbergia ruris</name>
    <dbReference type="NCBI Taxonomy" id="217495"/>
    <lineage>
        <taxon>Bacteria</taxon>
        <taxon>Bacillati</taxon>
        <taxon>Bacillota</taxon>
        <taxon>Bacilli</taxon>
        <taxon>Bacillales</taxon>
        <taxon>Bacillaceae</taxon>
        <taxon>Lederbergia</taxon>
    </lineage>
</organism>
<evidence type="ECO:0000259" key="1">
    <source>
        <dbReference type="Pfam" id="PF04167"/>
    </source>
</evidence>
<dbReference type="InterPro" id="IPR007295">
    <property type="entry name" value="DUF402"/>
</dbReference>
<keyword evidence="3" id="KW-1185">Reference proteome</keyword>
<gene>
    <name evidence="2" type="ORF">J8TS2_34270</name>
</gene>
<evidence type="ECO:0000313" key="3">
    <source>
        <dbReference type="Proteomes" id="UP000679950"/>
    </source>
</evidence>
<dbReference type="Gene3D" id="2.40.380.10">
    <property type="entry name" value="FomD-like"/>
    <property type="match status" value="1"/>
</dbReference>
<dbReference type="RefSeq" id="WP_212967058.1">
    <property type="nucleotide sequence ID" value="NZ_BORB01000036.1"/>
</dbReference>
<sequence>MLKRKYGDRAGWKRVLNREFRQIFLDSDEFTGSITLLQIRKVTEPSFVQYGDTRVCIVDDGYCWLQHFPKDQHYSLTTMFNAKGEIVQWYIDICKEIGIENDRPWMDDLFLDIVVLPSGEIFLKDEDELEEALENGILDKDLYQLAWKEADHMEDLIRSEQFPLLKLSKEHMKMLYNDRTLGGGSSK</sequence>
<dbReference type="PANTHER" id="PTHR41271:SF1">
    <property type="entry name" value="DUF402 DOMAIN-CONTAINING PROTEIN"/>
    <property type="match status" value="1"/>
</dbReference>
<reference evidence="2 3" key="1">
    <citation type="submission" date="2021-03" db="EMBL/GenBank/DDBJ databases">
        <title>Antimicrobial resistance genes in bacteria isolated from Japanese honey, and their potential for conferring macrolide and lincosamide resistance in the American foulbrood pathogen Paenibacillus larvae.</title>
        <authorList>
            <person name="Okamoto M."/>
            <person name="Kumagai M."/>
            <person name="Kanamori H."/>
            <person name="Takamatsu D."/>
        </authorList>
    </citation>
    <scope>NUCLEOTIDE SEQUENCE [LARGE SCALE GENOMIC DNA]</scope>
    <source>
        <strain evidence="2 3">J8TS2</strain>
    </source>
</reference>
<dbReference type="Pfam" id="PF04167">
    <property type="entry name" value="DUF402"/>
    <property type="match status" value="1"/>
</dbReference>